<dbReference type="SUPFAM" id="SSF55083">
    <property type="entry name" value="6-hydroxymethyl-7,8-dihydropterin pyrophosphokinase, HPPK"/>
    <property type="match status" value="1"/>
</dbReference>
<dbReference type="InterPro" id="IPR000550">
    <property type="entry name" value="Hppk"/>
</dbReference>
<comment type="similarity">
    <text evidence="2">Belongs to the HPPK family.</text>
</comment>
<dbReference type="PANTHER" id="PTHR43071:SF1">
    <property type="entry name" value="2-AMINO-4-HYDROXY-6-HYDROXYMETHYLDIHYDROPTERIDINE PYROPHOSPHOKINASE"/>
    <property type="match status" value="1"/>
</dbReference>
<dbReference type="NCBIfam" id="TIGR01498">
    <property type="entry name" value="folK"/>
    <property type="match status" value="1"/>
</dbReference>
<dbReference type="RefSeq" id="WP_185683766.1">
    <property type="nucleotide sequence ID" value="NZ_JACLAU010000018.1"/>
</dbReference>
<comment type="pathway">
    <text evidence="1">Cofactor biosynthesis; tetrahydrofolate biosynthesis; 2-amino-4-hydroxy-6-hydroxymethyl-7,8-dihydropteridine diphosphate from 7,8-dihydroneopterin triphosphate: step 4/4.</text>
</comment>
<evidence type="ECO:0000313" key="14">
    <source>
        <dbReference type="EMBL" id="MBC2652352.1"/>
    </source>
</evidence>
<dbReference type="AlphaFoldDB" id="A0A7X1F8J1"/>
<evidence type="ECO:0000256" key="10">
    <source>
        <dbReference type="ARBA" id="ARBA00029409"/>
    </source>
</evidence>
<organism evidence="14 15">
    <name type="scientific">Novosphingobium aerophilum</name>
    <dbReference type="NCBI Taxonomy" id="2839843"/>
    <lineage>
        <taxon>Bacteria</taxon>
        <taxon>Pseudomonadati</taxon>
        <taxon>Pseudomonadota</taxon>
        <taxon>Alphaproteobacteria</taxon>
        <taxon>Sphingomonadales</taxon>
        <taxon>Sphingomonadaceae</taxon>
        <taxon>Novosphingobium</taxon>
    </lineage>
</organism>
<evidence type="ECO:0000256" key="7">
    <source>
        <dbReference type="ARBA" id="ARBA00022777"/>
    </source>
</evidence>
<gene>
    <name evidence="14" type="primary">folK</name>
    <name evidence="14" type="ORF">H7F49_11600</name>
</gene>
<evidence type="ECO:0000256" key="1">
    <source>
        <dbReference type="ARBA" id="ARBA00005051"/>
    </source>
</evidence>
<keyword evidence="7 14" id="KW-0418">Kinase</keyword>
<keyword evidence="5 14" id="KW-0808">Transferase</keyword>
<comment type="function">
    <text evidence="10">Catalyzes the transfer of pyrophosphate from adenosine triphosphate (ATP) to 6-hydroxymethyl-7,8-dihydropterin, an enzymatic step in folate biosynthesis pathway.</text>
</comment>
<evidence type="ECO:0000259" key="13">
    <source>
        <dbReference type="Pfam" id="PF01288"/>
    </source>
</evidence>
<dbReference type="Gene3D" id="3.30.70.560">
    <property type="entry name" value="7,8-Dihydro-6-hydroxymethylpterin-pyrophosphokinase HPPK"/>
    <property type="match status" value="1"/>
</dbReference>
<evidence type="ECO:0000256" key="8">
    <source>
        <dbReference type="ARBA" id="ARBA00022840"/>
    </source>
</evidence>
<dbReference type="GO" id="GO:0046654">
    <property type="term" value="P:tetrahydrofolate biosynthetic process"/>
    <property type="evidence" value="ECO:0007669"/>
    <property type="project" value="UniProtKB-UniPathway"/>
</dbReference>
<evidence type="ECO:0000256" key="6">
    <source>
        <dbReference type="ARBA" id="ARBA00022741"/>
    </source>
</evidence>
<dbReference type="EC" id="2.7.6.3" evidence="3"/>
<keyword evidence="9" id="KW-0289">Folate biosynthesis</keyword>
<accession>A0A7X1F8J1</accession>
<dbReference type="Proteomes" id="UP000520156">
    <property type="component" value="Unassembled WGS sequence"/>
</dbReference>
<evidence type="ECO:0000256" key="2">
    <source>
        <dbReference type="ARBA" id="ARBA00005810"/>
    </source>
</evidence>
<dbReference type="GO" id="GO:0005524">
    <property type="term" value="F:ATP binding"/>
    <property type="evidence" value="ECO:0007669"/>
    <property type="project" value="UniProtKB-KW"/>
</dbReference>
<sequence>MQRYLIALGSNRWHHRHGAPRGTLAAALVALRGAGLTILAEAPVVSSAPVGPSLRTYANGAVVVETRLAPPDLLAVLQRIEAAFGRTRRARRWSARVLDLDIVLWSGGCWADPQLIIPHLHFRERDFVLGPARHIRPEWRDPLTGLTLRQLHARLTAPRPIPKPRPR</sequence>
<evidence type="ECO:0000256" key="11">
    <source>
        <dbReference type="ARBA" id="ARBA00029766"/>
    </source>
</evidence>
<dbReference type="CDD" id="cd00483">
    <property type="entry name" value="HPPK"/>
    <property type="match status" value="1"/>
</dbReference>
<evidence type="ECO:0000256" key="4">
    <source>
        <dbReference type="ARBA" id="ARBA00016218"/>
    </source>
</evidence>
<keyword evidence="8" id="KW-0067">ATP-binding</keyword>
<evidence type="ECO:0000313" key="15">
    <source>
        <dbReference type="Proteomes" id="UP000520156"/>
    </source>
</evidence>
<dbReference type="UniPathway" id="UPA00077">
    <property type="reaction ID" value="UER00155"/>
</dbReference>
<feature type="domain" description="7,8-dihydro-6-hydroxymethylpterin-pyrophosphokinase" evidence="13">
    <location>
        <begin position="6"/>
        <end position="137"/>
    </location>
</feature>
<evidence type="ECO:0000256" key="9">
    <source>
        <dbReference type="ARBA" id="ARBA00022909"/>
    </source>
</evidence>
<dbReference type="Pfam" id="PF01288">
    <property type="entry name" value="HPPK"/>
    <property type="match status" value="1"/>
</dbReference>
<dbReference type="GO" id="GO:0016301">
    <property type="term" value="F:kinase activity"/>
    <property type="evidence" value="ECO:0007669"/>
    <property type="project" value="UniProtKB-KW"/>
</dbReference>
<keyword evidence="15" id="KW-1185">Reference proteome</keyword>
<dbReference type="GO" id="GO:0003848">
    <property type="term" value="F:2-amino-4-hydroxy-6-hydroxymethyldihydropteridine diphosphokinase activity"/>
    <property type="evidence" value="ECO:0007669"/>
    <property type="project" value="UniProtKB-EC"/>
</dbReference>
<dbReference type="InterPro" id="IPR035907">
    <property type="entry name" value="Hppk_sf"/>
</dbReference>
<dbReference type="GO" id="GO:0046656">
    <property type="term" value="P:folic acid biosynthetic process"/>
    <property type="evidence" value="ECO:0007669"/>
    <property type="project" value="UniProtKB-KW"/>
</dbReference>
<evidence type="ECO:0000256" key="5">
    <source>
        <dbReference type="ARBA" id="ARBA00022679"/>
    </source>
</evidence>
<reference evidence="14 15" key="1">
    <citation type="submission" date="2020-08" db="EMBL/GenBank/DDBJ databases">
        <title>The genome sequence of Novosphingobium flavum 4Y4.</title>
        <authorList>
            <person name="Liu Y."/>
        </authorList>
    </citation>
    <scope>NUCLEOTIDE SEQUENCE [LARGE SCALE GENOMIC DNA]</scope>
    <source>
        <strain evidence="14 15">4Y4</strain>
    </source>
</reference>
<proteinExistence type="inferred from homology"/>
<dbReference type="EMBL" id="JACLAU010000018">
    <property type="protein sequence ID" value="MBC2652352.1"/>
    <property type="molecule type" value="Genomic_DNA"/>
</dbReference>
<name>A0A7X1F8J1_9SPHN</name>
<keyword evidence="6" id="KW-0547">Nucleotide-binding</keyword>
<evidence type="ECO:0000256" key="12">
    <source>
        <dbReference type="ARBA" id="ARBA00033413"/>
    </source>
</evidence>
<protein>
    <recommendedName>
        <fullName evidence="4">2-amino-4-hydroxy-6-hydroxymethyldihydropteridine pyrophosphokinase</fullName>
        <ecNumber evidence="3">2.7.6.3</ecNumber>
    </recommendedName>
    <alternativeName>
        <fullName evidence="11">6-hydroxymethyl-7,8-dihydropterin pyrophosphokinase</fullName>
    </alternativeName>
    <alternativeName>
        <fullName evidence="12">7,8-dihydro-6-hydroxymethylpterin-pyrophosphokinase</fullName>
    </alternativeName>
</protein>
<comment type="caution">
    <text evidence="14">The sequence shown here is derived from an EMBL/GenBank/DDBJ whole genome shotgun (WGS) entry which is preliminary data.</text>
</comment>
<evidence type="ECO:0000256" key="3">
    <source>
        <dbReference type="ARBA" id="ARBA00013253"/>
    </source>
</evidence>
<dbReference type="PANTHER" id="PTHR43071">
    <property type="entry name" value="2-AMINO-4-HYDROXY-6-HYDROXYMETHYLDIHYDROPTERIDINE PYROPHOSPHOKINASE"/>
    <property type="match status" value="1"/>
</dbReference>